<evidence type="ECO:0000313" key="2">
    <source>
        <dbReference type="Proteomes" id="UP001060085"/>
    </source>
</evidence>
<gene>
    <name evidence="1" type="ORF">M9H77_31681</name>
</gene>
<organism evidence="1 2">
    <name type="scientific">Catharanthus roseus</name>
    <name type="common">Madagascar periwinkle</name>
    <name type="synonym">Vinca rosea</name>
    <dbReference type="NCBI Taxonomy" id="4058"/>
    <lineage>
        <taxon>Eukaryota</taxon>
        <taxon>Viridiplantae</taxon>
        <taxon>Streptophyta</taxon>
        <taxon>Embryophyta</taxon>
        <taxon>Tracheophyta</taxon>
        <taxon>Spermatophyta</taxon>
        <taxon>Magnoliopsida</taxon>
        <taxon>eudicotyledons</taxon>
        <taxon>Gunneridae</taxon>
        <taxon>Pentapetalae</taxon>
        <taxon>asterids</taxon>
        <taxon>lamiids</taxon>
        <taxon>Gentianales</taxon>
        <taxon>Apocynaceae</taxon>
        <taxon>Rauvolfioideae</taxon>
        <taxon>Vinceae</taxon>
        <taxon>Catharanthinae</taxon>
        <taxon>Catharanthus</taxon>
    </lineage>
</organism>
<proteinExistence type="predicted"/>
<name>A0ACC0A2U3_CATRO</name>
<dbReference type="EMBL" id="CM044707">
    <property type="protein sequence ID" value="KAI5654494.1"/>
    <property type="molecule type" value="Genomic_DNA"/>
</dbReference>
<comment type="caution">
    <text evidence="1">The sequence shown here is derived from an EMBL/GenBank/DDBJ whole genome shotgun (WGS) entry which is preliminary data.</text>
</comment>
<accession>A0ACC0A2U3</accession>
<sequence>MEMEMRAAEDIAMAEDLTPPLLPLVFSLYDSFLSSHCSSCSLPLPTPPFTPTFPPNYSHVPTLLYYCSPLCSSLDSPLHFSSAEPHLLRSPSPPSHPDSANLRLSLRLLHLFAKGNKEVVSLERIGGLITNYRKLMMAEEEDEVSRMIKDGAEAMVVARRMGEGSDSVVEDGGLLEEAILCLVMMNAVEVQEKNGRPIGVAIYDAAFSWINHSCSPNACYRFSTASSEIGGEPRFLIFPATMGNGGGAESLNNTNAHSKFEFFKGNGPRIIIRSIKGIEKGEGVTIAYTDLLQPKTTRQSELWSKYRFSCCCKRCSAVPATYVDRVLQESPDHDKEEIEELTVFFDDAIAEYISMNNTESCCKKLESLLIDDGHIKEQLQPKNREIQRNSKLNLLHHLSLDAYTILASGYKVLAFDLLALSSGNDKFQMEAFDKIRASAAYSLLLAVLTHHLFLSESSLIASVANYWGSAGESLLSVARSSVWEKAFQLAPAVSESSSILNHECYRSPQLNRYLFNSFCSQDLNRSPQLNRYLFNSFCSQDQIAEFDKVNWQFQNFIADSLVKMWSFLTYGGSFLEQINDLDFRRFLTKEAPFDSEATLTIETSKGKRNISGSESQPSNQLRGILFQLGVHCLLYGACLSRICYGQHSELASDAMNFLHSQGIFAESKISEGRQVLSRLKTHPQKDLFKRWRVEDYGNFTWIDAQIGGDKVSFDLRNKIILCCF</sequence>
<keyword evidence="2" id="KW-1185">Reference proteome</keyword>
<dbReference type="Proteomes" id="UP001060085">
    <property type="component" value="Linkage Group LG07"/>
</dbReference>
<evidence type="ECO:0000313" key="1">
    <source>
        <dbReference type="EMBL" id="KAI5654494.1"/>
    </source>
</evidence>
<reference evidence="2" key="1">
    <citation type="journal article" date="2023" name="Nat. Plants">
        <title>Single-cell RNA sequencing provides a high-resolution roadmap for understanding the multicellular compartmentation of specialized metabolism.</title>
        <authorList>
            <person name="Sun S."/>
            <person name="Shen X."/>
            <person name="Li Y."/>
            <person name="Li Y."/>
            <person name="Wang S."/>
            <person name="Li R."/>
            <person name="Zhang H."/>
            <person name="Shen G."/>
            <person name="Guo B."/>
            <person name="Wei J."/>
            <person name="Xu J."/>
            <person name="St-Pierre B."/>
            <person name="Chen S."/>
            <person name="Sun C."/>
        </authorList>
    </citation>
    <scope>NUCLEOTIDE SEQUENCE [LARGE SCALE GENOMIC DNA]</scope>
</reference>
<protein>
    <submittedName>
        <fullName evidence="1">Uncharacterized protein</fullName>
    </submittedName>
</protein>